<dbReference type="Gene3D" id="3.40.30.10">
    <property type="entry name" value="Glutaredoxin"/>
    <property type="match status" value="1"/>
</dbReference>
<gene>
    <name evidence="2" type="ORF">Pro02_70570</name>
</gene>
<dbReference type="OrthoDB" id="128449at2"/>
<dbReference type="InterPro" id="IPR013766">
    <property type="entry name" value="Thioredoxin_domain"/>
</dbReference>
<reference evidence="2" key="1">
    <citation type="submission" date="2021-01" db="EMBL/GenBank/DDBJ databases">
        <title>Whole genome shotgun sequence of Planobispora rosea NBRC 15558.</title>
        <authorList>
            <person name="Komaki H."/>
            <person name="Tamura T."/>
        </authorList>
    </citation>
    <scope>NUCLEOTIDE SEQUENCE</scope>
    <source>
        <strain evidence="2">NBRC 15558</strain>
    </source>
</reference>
<evidence type="ECO:0000259" key="1">
    <source>
        <dbReference type="PROSITE" id="PS51352"/>
    </source>
</evidence>
<dbReference type="SUPFAM" id="SSF52833">
    <property type="entry name" value="Thioredoxin-like"/>
    <property type="match status" value="1"/>
</dbReference>
<proteinExistence type="predicted"/>
<name>A0A8J3S8A0_PLARO</name>
<dbReference type="EMBL" id="BOOI01000086">
    <property type="protein sequence ID" value="GIH88649.1"/>
    <property type="molecule type" value="Genomic_DNA"/>
</dbReference>
<feature type="domain" description="Thioredoxin" evidence="1">
    <location>
        <begin position="52"/>
        <end position="183"/>
    </location>
</feature>
<accession>A0A8J3S8A0</accession>
<dbReference type="RefSeq" id="WP_068925677.1">
    <property type="nucleotide sequence ID" value="NZ_BMQP01000056.1"/>
</dbReference>
<sequence>MAVMWAALLLVGAICLLDLFLTLGVVRRLREHTAHLEKLMQGGGAMPATGLPEAGAVVGAFEARTLDGEEISRDVLSGETLVAFFSPGCKPCLEKLPGFLEHARHRIGGRSLILAIVAGGDSSEEMVQALRPVSRVVVEDGYDGPVARAFHVSEYPAFCLVDSEGTIVAAEGDVTRLALPADR</sequence>
<dbReference type="PROSITE" id="PS51352">
    <property type="entry name" value="THIOREDOXIN_2"/>
    <property type="match status" value="1"/>
</dbReference>
<comment type="caution">
    <text evidence="2">The sequence shown here is derived from an EMBL/GenBank/DDBJ whole genome shotgun (WGS) entry which is preliminary data.</text>
</comment>
<dbReference type="AlphaFoldDB" id="A0A8J3S8A0"/>
<evidence type="ECO:0000313" key="2">
    <source>
        <dbReference type="EMBL" id="GIH88649.1"/>
    </source>
</evidence>
<evidence type="ECO:0000313" key="3">
    <source>
        <dbReference type="Proteomes" id="UP000655044"/>
    </source>
</evidence>
<dbReference type="InterPro" id="IPR036249">
    <property type="entry name" value="Thioredoxin-like_sf"/>
</dbReference>
<protein>
    <recommendedName>
        <fullName evidence="1">Thioredoxin domain-containing protein</fullName>
    </recommendedName>
</protein>
<keyword evidence="3" id="KW-1185">Reference proteome</keyword>
<dbReference type="CDD" id="cd02966">
    <property type="entry name" value="TlpA_like_family"/>
    <property type="match status" value="1"/>
</dbReference>
<dbReference type="Proteomes" id="UP000655044">
    <property type="component" value="Unassembled WGS sequence"/>
</dbReference>
<organism evidence="2 3">
    <name type="scientific">Planobispora rosea</name>
    <dbReference type="NCBI Taxonomy" id="35762"/>
    <lineage>
        <taxon>Bacteria</taxon>
        <taxon>Bacillati</taxon>
        <taxon>Actinomycetota</taxon>
        <taxon>Actinomycetes</taxon>
        <taxon>Streptosporangiales</taxon>
        <taxon>Streptosporangiaceae</taxon>
        <taxon>Planobispora</taxon>
    </lineage>
</organism>